<keyword evidence="4" id="KW-1185">Reference proteome</keyword>
<dbReference type="AlphaFoldDB" id="A0ABD3NN07"/>
<evidence type="ECO:0000256" key="1">
    <source>
        <dbReference type="ARBA" id="ARBA00022741"/>
    </source>
</evidence>
<reference evidence="3 4" key="1">
    <citation type="submission" date="2024-10" db="EMBL/GenBank/DDBJ databases">
        <title>Updated reference genomes for cyclostephanoid diatoms.</title>
        <authorList>
            <person name="Roberts W.R."/>
            <person name="Alverson A.J."/>
        </authorList>
    </citation>
    <scope>NUCLEOTIDE SEQUENCE [LARGE SCALE GENOMIC DNA]</scope>
    <source>
        <strain evidence="3 4">AJA276-08</strain>
    </source>
</reference>
<evidence type="ECO:0000256" key="2">
    <source>
        <dbReference type="SAM" id="MobiDB-lite"/>
    </source>
</evidence>
<dbReference type="GO" id="GO:0000166">
    <property type="term" value="F:nucleotide binding"/>
    <property type="evidence" value="ECO:0007669"/>
    <property type="project" value="UniProtKB-KW"/>
</dbReference>
<dbReference type="PANTHER" id="PTHR47978">
    <property type="match status" value="1"/>
</dbReference>
<dbReference type="SMART" id="SM00175">
    <property type="entry name" value="RAB"/>
    <property type="match status" value="1"/>
</dbReference>
<dbReference type="InterPro" id="IPR005225">
    <property type="entry name" value="Small_GTP-bd"/>
</dbReference>
<feature type="region of interest" description="Disordered" evidence="2">
    <location>
        <begin position="190"/>
        <end position="232"/>
    </location>
</feature>
<dbReference type="InterPro" id="IPR001806">
    <property type="entry name" value="Small_GTPase"/>
</dbReference>
<accession>A0ABD3NN07</accession>
<dbReference type="NCBIfam" id="TIGR00231">
    <property type="entry name" value="small_GTP"/>
    <property type="match status" value="1"/>
</dbReference>
<dbReference type="SMART" id="SM00173">
    <property type="entry name" value="RAS"/>
    <property type="match status" value="1"/>
</dbReference>
<evidence type="ECO:0008006" key="5">
    <source>
        <dbReference type="Google" id="ProtNLM"/>
    </source>
</evidence>
<dbReference type="PROSITE" id="PS51419">
    <property type="entry name" value="RAB"/>
    <property type="match status" value="1"/>
</dbReference>
<dbReference type="FunFam" id="3.40.50.300:FF:000808">
    <property type="entry name" value="Small GTP-binding protein, putative"/>
    <property type="match status" value="1"/>
</dbReference>
<name>A0ABD3NN07_9STRA</name>
<dbReference type="Gene3D" id="3.40.50.300">
    <property type="entry name" value="P-loop containing nucleotide triphosphate hydrolases"/>
    <property type="match status" value="1"/>
</dbReference>
<evidence type="ECO:0000313" key="3">
    <source>
        <dbReference type="EMBL" id="KAL3776723.1"/>
    </source>
</evidence>
<evidence type="ECO:0000313" key="4">
    <source>
        <dbReference type="Proteomes" id="UP001530315"/>
    </source>
</evidence>
<dbReference type="Proteomes" id="UP001530315">
    <property type="component" value="Unassembled WGS sequence"/>
</dbReference>
<dbReference type="SUPFAM" id="SSF52540">
    <property type="entry name" value="P-loop containing nucleoside triphosphate hydrolases"/>
    <property type="match status" value="1"/>
</dbReference>
<dbReference type="SMART" id="SM00174">
    <property type="entry name" value="RHO"/>
    <property type="match status" value="1"/>
</dbReference>
<sequence>MTEAVNHYKVVLLGEGRVGKTSILLRYIENSYDVGCPSTLQASYLEKHVVVEDRTNNYLSSNRNAAVSRREANLSIWDTAGQERFHSLGPIYYRDAKGAILVYDVTDRPSFERVRKWTKELRKMVGDGDKICISVVGNKIDLQGRAVDTEEAKKYAQSVGAAFAEVSAKTGSGIEAVFVDLTKKMLDTVKPSHRSKSSLASASSSMATSINKSDDRVNLSQRNPEQEPSRCC</sequence>
<dbReference type="PROSITE" id="PS51420">
    <property type="entry name" value="RHO"/>
    <property type="match status" value="1"/>
</dbReference>
<keyword evidence="1" id="KW-0547">Nucleotide-binding</keyword>
<dbReference type="Pfam" id="PF00071">
    <property type="entry name" value="Ras"/>
    <property type="match status" value="1"/>
</dbReference>
<dbReference type="EMBL" id="JALLAZ020001336">
    <property type="protein sequence ID" value="KAL3776723.1"/>
    <property type="molecule type" value="Genomic_DNA"/>
</dbReference>
<proteinExistence type="predicted"/>
<protein>
    <recommendedName>
        <fullName evidence="5">Ras-related protein Rab-21</fullName>
    </recommendedName>
</protein>
<dbReference type="PROSITE" id="PS51421">
    <property type="entry name" value="RAS"/>
    <property type="match status" value="1"/>
</dbReference>
<dbReference type="SMART" id="SM00176">
    <property type="entry name" value="RAN"/>
    <property type="match status" value="1"/>
</dbReference>
<dbReference type="PRINTS" id="PR00449">
    <property type="entry name" value="RASTRNSFRMNG"/>
</dbReference>
<gene>
    <name evidence="3" type="ORF">ACHAW5_010646</name>
</gene>
<feature type="compositionally biased region" description="Low complexity" evidence="2">
    <location>
        <begin position="197"/>
        <end position="211"/>
    </location>
</feature>
<dbReference type="InterPro" id="IPR027417">
    <property type="entry name" value="P-loop_NTPase"/>
</dbReference>
<comment type="caution">
    <text evidence="3">The sequence shown here is derived from an EMBL/GenBank/DDBJ whole genome shotgun (WGS) entry which is preliminary data.</text>
</comment>
<organism evidence="3 4">
    <name type="scientific">Stephanodiscus triporus</name>
    <dbReference type="NCBI Taxonomy" id="2934178"/>
    <lineage>
        <taxon>Eukaryota</taxon>
        <taxon>Sar</taxon>
        <taxon>Stramenopiles</taxon>
        <taxon>Ochrophyta</taxon>
        <taxon>Bacillariophyta</taxon>
        <taxon>Coscinodiscophyceae</taxon>
        <taxon>Thalassiosirophycidae</taxon>
        <taxon>Stephanodiscales</taxon>
        <taxon>Stephanodiscaceae</taxon>
        <taxon>Stephanodiscus</taxon>
    </lineage>
</organism>